<dbReference type="InterPro" id="IPR029061">
    <property type="entry name" value="THDP-binding"/>
</dbReference>
<dbReference type="Pfam" id="PF02775">
    <property type="entry name" value="TPP_enzyme_C"/>
    <property type="match status" value="1"/>
</dbReference>
<protein>
    <submittedName>
        <fullName evidence="7">Pyruvate oxidase</fullName>
    </submittedName>
</protein>
<dbReference type="EMBL" id="CP037940">
    <property type="protein sequence ID" value="QBO35535.1"/>
    <property type="molecule type" value="Genomic_DNA"/>
</dbReference>
<accession>A0A4V1AIH6</accession>
<evidence type="ECO:0000256" key="2">
    <source>
        <dbReference type="ARBA" id="ARBA00023052"/>
    </source>
</evidence>
<evidence type="ECO:0000259" key="4">
    <source>
        <dbReference type="Pfam" id="PF00205"/>
    </source>
</evidence>
<evidence type="ECO:0000313" key="8">
    <source>
        <dbReference type="Proteomes" id="UP000292886"/>
    </source>
</evidence>
<dbReference type="SUPFAM" id="SSF52467">
    <property type="entry name" value="DHS-like NAD/FAD-binding domain"/>
    <property type="match status" value="1"/>
</dbReference>
<proteinExistence type="inferred from homology"/>
<dbReference type="OrthoDB" id="4494979at2"/>
<dbReference type="InterPro" id="IPR012001">
    <property type="entry name" value="Thiamin_PyroP_enz_TPP-bd_dom"/>
</dbReference>
<feature type="domain" description="Thiamine pyrophosphate enzyme central" evidence="4">
    <location>
        <begin position="196"/>
        <end position="321"/>
    </location>
</feature>
<gene>
    <name evidence="7" type="ORF">EQG49_03215</name>
</gene>
<comment type="similarity">
    <text evidence="1 3">Belongs to the TPP enzyme family.</text>
</comment>
<reference evidence="8" key="1">
    <citation type="submission" date="2019-03" db="EMBL/GenBank/DDBJ databases">
        <title>Weissella sp. 26KH-42 Genome sequencing.</title>
        <authorList>
            <person name="Heo J."/>
            <person name="Kim S.-J."/>
            <person name="Kim J.-S."/>
            <person name="Hong S.-B."/>
            <person name="Kwon S.-W."/>
        </authorList>
    </citation>
    <scope>NUCLEOTIDE SEQUENCE [LARGE SCALE GENOMIC DNA]</scope>
    <source>
        <strain evidence="8">26KH-42</strain>
    </source>
</reference>
<name>A0A4V1AIH6_9LACO</name>
<dbReference type="InterPro" id="IPR047211">
    <property type="entry name" value="POXB-like"/>
</dbReference>
<evidence type="ECO:0000259" key="5">
    <source>
        <dbReference type="Pfam" id="PF02775"/>
    </source>
</evidence>
<dbReference type="InterPro" id="IPR029035">
    <property type="entry name" value="DHS-like_NAD/FAD-binding_dom"/>
</dbReference>
<dbReference type="InterPro" id="IPR000399">
    <property type="entry name" value="TPP-bd_CS"/>
</dbReference>
<evidence type="ECO:0000313" key="7">
    <source>
        <dbReference type="EMBL" id="QBO35535.1"/>
    </source>
</evidence>
<feature type="domain" description="Thiamine pyrophosphate enzyme N-terminal TPP-binding" evidence="6">
    <location>
        <begin position="6"/>
        <end position="118"/>
    </location>
</feature>
<dbReference type="Gene3D" id="3.40.50.1220">
    <property type="entry name" value="TPP-binding domain"/>
    <property type="match status" value="1"/>
</dbReference>
<dbReference type="PANTHER" id="PTHR42981:SF2">
    <property type="entry name" value="PYRUVATE DEHYDROGENASE [UBIQUINONE]"/>
    <property type="match status" value="1"/>
</dbReference>
<dbReference type="GO" id="GO:0030976">
    <property type="term" value="F:thiamine pyrophosphate binding"/>
    <property type="evidence" value="ECO:0007669"/>
    <property type="project" value="InterPro"/>
</dbReference>
<evidence type="ECO:0000256" key="3">
    <source>
        <dbReference type="RuleBase" id="RU362132"/>
    </source>
</evidence>
<dbReference type="InterPro" id="IPR011766">
    <property type="entry name" value="TPP_enzyme_TPP-bd"/>
</dbReference>
<keyword evidence="7" id="KW-0670">Pyruvate</keyword>
<dbReference type="Pfam" id="PF00205">
    <property type="entry name" value="TPP_enzyme_M"/>
    <property type="match status" value="1"/>
</dbReference>
<dbReference type="CDD" id="cd07039">
    <property type="entry name" value="TPP_PYR_POX"/>
    <property type="match status" value="1"/>
</dbReference>
<dbReference type="PROSITE" id="PS00187">
    <property type="entry name" value="TPP_ENZYMES"/>
    <property type="match status" value="1"/>
</dbReference>
<dbReference type="InterPro" id="IPR012000">
    <property type="entry name" value="Thiamin_PyroP_enz_cen_dom"/>
</dbReference>
<organism evidence="7 8">
    <name type="scientific">Periweissella cryptocerci</name>
    <dbReference type="NCBI Taxonomy" id="2506420"/>
    <lineage>
        <taxon>Bacteria</taxon>
        <taxon>Bacillati</taxon>
        <taxon>Bacillota</taxon>
        <taxon>Bacilli</taxon>
        <taxon>Lactobacillales</taxon>
        <taxon>Lactobacillaceae</taxon>
        <taxon>Periweissella</taxon>
    </lineage>
</organism>
<dbReference type="Gene3D" id="3.40.50.970">
    <property type="match status" value="2"/>
</dbReference>
<evidence type="ECO:0000256" key="1">
    <source>
        <dbReference type="ARBA" id="ARBA00007812"/>
    </source>
</evidence>
<evidence type="ECO:0000259" key="6">
    <source>
        <dbReference type="Pfam" id="PF02776"/>
    </source>
</evidence>
<sequence>MAKLMAGQALAQVLVNWDIDHIYGIPADSINNTVEGFWRERENLKYIQVRHEEAGALAAAADAKLTGKIGAVFGSAGPGATHLLNGLYDAKMDRVPLLAIVGQTSTELMNTNYFQELNEDPIFADVALYHKTITNAAQIPYVIDQAIRAAYEGKGVAVVIVPDNLSAQEIEYTPAKTAAKHIYDEKLTVNADSVAEFNKLVADAKRPVLWIGKGLMSARKEVIEFSEKFSIPVVNTVPAVGIIPDDHPSAMGARGRLGTKPAFEVTQDADLIILAGTNYPFSRYLPGDKTLIQINNNMADLGKQSDIDYAFLADAQLFLRAAIAAGDKVETTNWLKAAQADMVNWNTWMDAIADDESKGLSAEAVLREMRNHAGDDDVFTLDVGNNTAWGVRAAKMNANQKLSLSEWFATMGYSLPAGIAAKLSFPDSQVWSVSGDGGFAMNMQDLLTEVKYSLPVVNIVLENKQLGFILHEKIALGQEPYGIDLIGADWAKYAESMGALGFTVTSIAEAKDVFNKVAELQANGNTKPVVIDAKIKDENPIDVAFVPVDPAKFDAETIANYKAEYNVFGQPALSEILADLEK</sequence>
<dbReference type="Proteomes" id="UP000292886">
    <property type="component" value="Chromosome"/>
</dbReference>
<dbReference type="PANTHER" id="PTHR42981">
    <property type="entry name" value="PYRUVATE DEHYDROGENASE [UBIQUINONE]"/>
    <property type="match status" value="1"/>
</dbReference>
<keyword evidence="8" id="KW-1185">Reference proteome</keyword>
<feature type="domain" description="Thiamine pyrophosphate enzyme TPP-binding" evidence="5">
    <location>
        <begin position="382"/>
        <end position="532"/>
    </location>
</feature>
<dbReference type="Pfam" id="PF02776">
    <property type="entry name" value="TPP_enzyme_N"/>
    <property type="match status" value="1"/>
</dbReference>
<dbReference type="KEGG" id="wei:EQG49_03215"/>
<dbReference type="InterPro" id="IPR047212">
    <property type="entry name" value="TPP_POXB-like"/>
</dbReference>
<dbReference type="InterPro" id="IPR047210">
    <property type="entry name" value="TPP_PYR_POXB-like"/>
</dbReference>
<keyword evidence="2 3" id="KW-0786">Thiamine pyrophosphate</keyword>
<dbReference type="SUPFAM" id="SSF52518">
    <property type="entry name" value="Thiamin diphosphate-binding fold (THDP-binding)"/>
    <property type="match status" value="2"/>
</dbReference>
<dbReference type="GO" id="GO:0000287">
    <property type="term" value="F:magnesium ion binding"/>
    <property type="evidence" value="ECO:0007669"/>
    <property type="project" value="InterPro"/>
</dbReference>
<dbReference type="CDD" id="cd02014">
    <property type="entry name" value="TPP_POX"/>
    <property type="match status" value="1"/>
</dbReference>
<dbReference type="RefSeq" id="WP_133362614.1">
    <property type="nucleotide sequence ID" value="NZ_CP037940.1"/>
</dbReference>
<dbReference type="GO" id="GO:0003824">
    <property type="term" value="F:catalytic activity"/>
    <property type="evidence" value="ECO:0007669"/>
    <property type="project" value="InterPro"/>
</dbReference>
<dbReference type="AlphaFoldDB" id="A0A4V1AIH6"/>